<gene>
    <name evidence="2" type="ORF">QBC34DRAFT_469206</name>
</gene>
<evidence type="ECO:0000256" key="1">
    <source>
        <dbReference type="SAM" id="SignalP"/>
    </source>
</evidence>
<accession>A0AAV9GI83</accession>
<dbReference type="EMBL" id="MU865955">
    <property type="protein sequence ID" value="KAK4446691.1"/>
    <property type="molecule type" value="Genomic_DNA"/>
</dbReference>
<protein>
    <submittedName>
        <fullName evidence="2">Uncharacterized protein</fullName>
    </submittedName>
</protein>
<name>A0AAV9GI83_9PEZI</name>
<organism evidence="2 3">
    <name type="scientific">Podospora aff. communis PSN243</name>
    <dbReference type="NCBI Taxonomy" id="3040156"/>
    <lineage>
        <taxon>Eukaryota</taxon>
        <taxon>Fungi</taxon>
        <taxon>Dikarya</taxon>
        <taxon>Ascomycota</taxon>
        <taxon>Pezizomycotina</taxon>
        <taxon>Sordariomycetes</taxon>
        <taxon>Sordariomycetidae</taxon>
        <taxon>Sordariales</taxon>
        <taxon>Podosporaceae</taxon>
        <taxon>Podospora</taxon>
    </lineage>
</organism>
<dbReference type="Proteomes" id="UP001321760">
    <property type="component" value="Unassembled WGS sequence"/>
</dbReference>
<reference evidence="2" key="2">
    <citation type="submission" date="2023-05" db="EMBL/GenBank/DDBJ databases">
        <authorList>
            <consortium name="Lawrence Berkeley National Laboratory"/>
            <person name="Steindorff A."/>
            <person name="Hensen N."/>
            <person name="Bonometti L."/>
            <person name="Westerberg I."/>
            <person name="Brannstrom I.O."/>
            <person name="Guillou S."/>
            <person name="Cros-Aarteil S."/>
            <person name="Calhoun S."/>
            <person name="Haridas S."/>
            <person name="Kuo A."/>
            <person name="Mondo S."/>
            <person name="Pangilinan J."/>
            <person name="Riley R."/>
            <person name="Labutti K."/>
            <person name="Andreopoulos B."/>
            <person name="Lipzen A."/>
            <person name="Chen C."/>
            <person name="Yanf M."/>
            <person name="Daum C."/>
            <person name="Ng V."/>
            <person name="Clum A."/>
            <person name="Ohm R."/>
            <person name="Martin F."/>
            <person name="Silar P."/>
            <person name="Natvig D."/>
            <person name="Lalanne C."/>
            <person name="Gautier V."/>
            <person name="Ament-Velasquez S.L."/>
            <person name="Kruys A."/>
            <person name="Hutchinson M.I."/>
            <person name="Powell A.J."/>
            <person name="Barry K."/>
            <person name="Miller A.N."/>
            <person name="Grigoriev I.V."/>
            <person name="Debuchy R."/>
            <person name="Gladieux P."/>
            <person name="Thoren M.H."/>
            <person name="Johannesson H."/>
        </authorList>
    </citation>
    <scope>NUCLEOTIDE SEQUENCE</scope>
    <source>
        <strain evidence="2">PSN243</strain>
    </source>
</reference>
<feature type="signal peptide" evidence="1">
    <location>
        <begin position="1"/>
        <end position="21"/>
    </location>
</feature>
<keyword evidence="3" id="KW-1185">Reference proteome</keyword>
<proteinExistence type="predicted"/>
<evidence type="ECO:0000313" key="2">
    <source>
        <dbReference type="EMBL" id="KAK4446691.1"/>
    </source>
</evidence>
<comment type="caution">
    <text evidence="2">The sequence shown here is derived from an EMBL/GenBank/DDBJ whole genome shotgun (WGS) entry which is preliminary data.</text>
</comment>
<dbReference type="AlphaFoldDB" id="A0AAV9GI83"/>
<keyword evidence="1" id="KW-0732">Signal</keyword>
<reference evidence="2" key="1">
    <citation type="journal article" date="2023" name="Mol. Phylogenet. Evol.">
        <title>Genome-scale phylogeny and comparative genomics of the fungal order Sordariales.</title>
        <authorList>
            <person name="Hensen N."/>
            <person name="Bonometti L."/>
            <person name="Westerberg I."/>
            <person name="Brannstrom I.O."/>
            <person name="Guillou S."/>
            <person name="Cros-Aarteil S."/>
            <person name="Calhoun S."/>
            <person name="Haridas S."/>
            <person name="Kuo A."/>
            <person name="Mondo S."/>
            <person name="Pangilinan J."/>
            <person name="Riley R."/>
            <person name="LaButti K."/>
            <person name="Andreopoulos B."/>
            <person name="Lipzen A."/>
            <person name="Chen C."/>
            <person name="Yan M."/>
            <person name="Daum C."/>
            <person name="Ng V."/>
            <person name="Clum A."/>
            <person name="Steindorff A."/>
            <person name="Ohm R.A."/>
            <person name="Martin F."/>
            <person name="Silar P."/>
            <person name="Natvig D.O."/>
            <person name="Lalanne C."/>
            <person name="Gautier V."/>
            <person name="Ament-Velasquez S.L."/>
            <person name="Kruys A."/>
            <person name="Hutchinson M.I."/>
            <person name="Powell A.J."/>
            <person name="Barry K."/>
            <person name="Miller A.N."/>
            <person name="Grigoriev I.V."/>
            <person name="Debuchy R."/>
            <person name="Gladieux P."/>
            <person name="Hiltunen Thoren M."/>
            <person name="Johannesson H."/>
        </authorList>
    </citation>
    <scope>NUCLEOTIDE SEQUENCE</scope>
    <source>
        <strain evidence="2">PSN243</strain>
    </source>
</reference>
<evidence type="ECO:0000313" key="3">
    <source>
        <dbReference type="Proteomes" id="UP001321760"/>
    </source>
</evidence>
<sequence>MKTTIAAQFLAIVLSAHSIMAAPAAEARTDFGTSKIQKRYWVLNCTGGNTNWCRNVHDTTCSGSWPLTNNAWCAGNCDCYWEYSCPGLGGCRTGEEEEAKAKHLAEVAAQAAEVPPTIEAA</sequence>
<feature type="chain" id="PRO_5043485513" evidence="1">
    <location>
        <begin position="22"/>
        <end position="121"/>
    </location>
</feature>